<gene>
    <name evidence="2" type="ORF">CC86DRAFT_355675</name>
</gene>
<dbReference type="InterPro" id="IPR052895">
    <property type="entry name" value="HetReg/Transcr_Mod"/>
</dbReference>
<evidence type="ECO:0000313" key="3">
    <source>
        <dbReference type="Proteomes" id="UP000799424"/>
    </source>
</evidence>
<dbReference type="InterPro" id="IPR010730">
    <property type="entry name" value="HET"/>
</dbReference>
<proteinExistence type="predicted"/>
<feature type="domain" description="Heterokaryon incompatibility" evidence="1">
    <location>
        <begin position="86"/>
        <end position="231"/>
    </location>
</feature>
<dbReference type="PANTHER" id="PTHR24148:SF73">
    <property type="entry name" value="HET DOMAIN PROTEIN (AFU_ORTHOLOGUE AFUA_8G01020)"/>
    <property type="match status" value="1"/>
</dbReference>
<dbReference type="OrthoDB" id="2157530at2759"/>
<dbReference type="AlphaFoldDB" id="A0A6A6ZR04"/>
<keyword evidence="3" id="KW-1185">Reference proteome</keyword>
<name>A0A6A6ZR04_9PLEO</name>
<reference evidence="2" key="1">
    <citation type="journal article" date="2020" name="Stud. Mycol.">
        <title>101 Dothideomycetes genomes: a test case for predicting lifestyles and emergence of pathogens.</title>
        <authorList>
            <person name="Haridas S."/>
            <person name="Albert R."/>
            <person name="Binder M."/>
            <person name="Bloem J."/>
            <person name="Labutti K."/>
            <person name="Salamov A."/>
            <person name="Andreopoulos B."/>
            <person name="Baker S."/>
            <person name="Barry K."/>
            <person name="Bills G."/>
            <person name="Bluhm B."/>
            <person name="Cannon C."/>
            <person name="Castanera R."/>
            <person name="Culley D."/>
            <person name="Daum C."/>
            <person name="Ezra D."/>
            <person name="Gonzalez J."/>
            <person name="Henrissat B."/>
            <person name="Kuo A."/>
            <person name="Liang C."/>
            <person name="Lipzen A."/>
            <person name="Lutzoni F."/>
            <person name="Magnuson J."/>
            <person name="Mondo S."/>
            <person name="Nolan M."/>
            <person name="Ohm R."/>
            <person name="Pangilinan J."/>
            <person name="Park H.-J."/>
            <person name="Ramirez L."/>
            <person name="Alfaro M."/>
            <person name="Sun H."/>
            <person name="Tritt A."/>
            <person name="Yoshinaga Y."/>
            <person name="Zwiers L.-H."/>
            <person name="Turgeon B."/>
            <person name="Goodwin S."/>
            <person name="Spatafora J."/>
            <person name="Crous P."/>
            <person name="Grigoriev I."/>
        </authorList>
    </citation>
    <scope>NUCLEOTIDE SEQUENCE</scope>
    <source>
        <strain evidence="2">CBS 113818</strain>
    </source>
</reference>
<evidence type="ECO:0000259" key="1">
    <source>
        <dbReference type="Pfam" id="PF06985"/>
    </source>
</evidence>
<evidence type="ECO:0000313" key="2">
    <source>
        <dbReference type="EMBL" id="KAF2823236.1"/>
    </source>
</evidence>
<protein>
    <submittedName>
        <fullName evidence="2">HET-domain-containing protein</fullName>
    </submittedName>
</protein>
<dbReference type="EMBL" id="MU006232">
    <property type="protein sequence ID" value="KAF2823236.1"/>
    <property type="molecule type" value="Genomic_DNA"/>
</dbReference>
<sequence length="591" mass="67756">MPACRHPDIRNFDDVRCCLACGEAVFENTSHPEQTADLSETSTYQYKRLNYELGQEIRLIILYPGEILDDIRCSLVHVNLLDKPTFEAVSYTWATANGDASLSAQMICHGRRIFITRNCERVLRCLRSLAHNRTLWIDAVCINQMDNTERSHQVNLMDTVYSNASLVLAYVGAENVNIQRLIAQFMRQPANDLDARLVGQADNFHQDYSYRDRVTTFLSQPYFDRVWVLQEIALAKVVIMVTGQRTMEWTAETASVLLQLCRSFCIDPPSVLRWPPANGIEKEDILDVLRRSRNCSASNPRDKIYAVLGLVKQDGSSLIPVDYSRSPNEVFEDLAVYLLKQKGRLDVLLHAANQRLDTDSVPSWVPQWDVKCAYEPLPPQFDPLTIEEISGQWFWPPPRSVCCSFVEKHWSNQRALYGDNGFTFDICQRKLPPGSSKSHPLSLPYLKIRGHRLDTIAQIPQGPPVKYHFPEKYFTCSEHSSQGLCRPSWYDGEYIYLEAVRDELGVGKTHFITEQSVGFAQEWQCRGKLRSGDTVWALAGLNVPVILRKAEEHYVLMGECYLYRAMMPLVCTFCRMETQPWSMVTEVIDIW</sequence>
<organism evidence="2 3">
    <name type="scientific">Ophiobolus disseminans</name>
    <dbReference type="NCBI Taxonomy" id="1469910"/>
    <lineage>
        <taxon>Eukaryota</taxon>
        <taxon>Fungi</taxon>
        <taxon>Dikarya</taxon>
        <taxon>Ascomycota</taxon>
        <taxon>Pezizomycotina</taxon>
        <taxon>Dothideomycetes</taxon>
        <taxon>Pleosporomycetidae</taxon>
        <taxon>Pleosporales</taxon>
        <taxon>Pleosporineae</taxon>
        <taxon>Phaeosphaeriaceae</taxon>
        <taxon>Ophiobolus</taxon>
    </lineage>
</organism>
<dbReference type="Proteomes" id="UP000799424">
    <property type="component" value="Unassembled WGS sequence"/>
</dbReference>
<dbReference type="Pfam" id="PF06985">
    <property type="entry name" value="HET"/>
    <property type="match status" value="1"/>
</dbReference>
<accession>A0A6A6ZR04</accession>
<dbReference type="PANTHER" id="PTHR24148">
    <property type="entry name" value="ANKYRIN REPEAT DOMAIN-CONTAINING PROTEIN 39 HOMOLOG-RELATED"/>
    <property type="match status" value="1"/>
</dbReference>